<comment type="catalytic activity">
    <reaction evidence="11">
        <text>L-valine + 2-oxoglutarate = 3-methyl-2-oxobutanoate + L-glutamate</text>
        <dbReference type="Rhea" id="RHEA:24813"/>
        <dbReference type="ChEBI" id="CHEBI:11851"/>
        <dbReference type="ChEBI" id="CHEBI:16810"/>
        <dbReference type="ChEBI" id="CHEBI:29985"/>
        <dbReference type="ChEBI" id="CHEBI:57762"/>
        <dbReference type="EC" id="2.6.1.42"/>
    </reaction>
</comment>
<keyword evidence="14" id="KW-0032">Aminotransferase</keyword>
<dbReference type="NCBIfam" id="NF005209">
    <property type="entry name" value="PRK06680.1"/>
    <property type="match status" value="1"/>
</dbReference>
<dbReference type="Gene3D" id="3.30.470.10">
    <property type="match status" value="1"/>
</dbReference>
<keyword evidence="14" id="KW-0808">Transferase</keyword>
<evidence type="ECO:0000256" key="12">
    <source>
        <dbReference type="ARBA" id="ARBA00048798"/>
    </source>
</evidence>
<dbReference type="PANTHER" id="PTHR42743:SF11">
    <property type="entry name" value="AMINODEOXYCHORISMATE LYASE"/>
    <property type="match status" value="1"/>
</dbReference>
<sequence length="285" mass="31266">MSRIAYVNGRYVRHADAGVHIDDRGYQFADGVYEVCGIRGGKLMDEELHLARLQRSLAELRIASPMPLSALRQVLREVVRRNRVENGLVYFQVTRGVAPRDHPFPAGPVKPSLVITAKRLNMARIQQSAEKGVAVVTMPDLRWARRDIKSIALLPNILAKQAAREAGAYEAWLVDAEGYVTEGSSTNAWIVDKFGRLVTRSTGPEILSGITRTVLLETAKREGIEIVERPFTPDEAKSAREAFISASSAVIIPVVRIDDTAIGNGAPGSITLRLREAYAKVGVLS</sequence>
<dbReference type="InterPro" id="IPR001544">
    <property type="entry name" value="Aminotrans_IV"/>
</dbReference>
<dbReference type="GO" id="GO:0008652">
    <property type="term" value="P:amino acid biosynthetic process"/>
    <property type="evidence" value="ECO:0007669"/>
    <property type="project" value="UniProtKB-ARBA"/>
</dbReference>
<dbReference type="GO" id="GO:0005829">
    <property type="term" value="C:cytosol"/>
    <property type="evidence" value="ECO:0007669"/>
    <property type="project" value="TreeGrafter"/>
</dbReference>
<dbReference type="Proteomes" id="UP000468901">
    <property type="component" value="Unassembled WGS sequence"/>
</dbReference>
<comment type="caution">
    <text evidence="14">The sequence shown here is derived from an EMBL/GenBank/DDBJ whole genome shotgun (WGS) entry which is preliminary data.</text>
</comment>
<evidence type="ECO:0000256" key="11">
    <source>
        <dbReference type="ARBA" id="ARBA00048212"/>
    </source>
</evidence>
<evidence type="ECO:0000256" key="10">
    <source>
        <dbReference type="ARBA" id="ARBA00023304"/>
    </source>
</evidence>
<reference evidence="14 15" key="1">
    <citation type="submission" date="2019-09" db="EMBL/GenBank/DDBJ databases">
        <title>Parvibaculum sedimenti sp. nov., isolated from sediment.</title>
        <authorList>
            <person name="Wang Y."/>
        </authorList>
    </citation>
    <scope>NUCLEOTIDE SEQUENCE [LARGE SCALE GENOMIC DNA]</scope>
    <source>
        <strain evidence="14 15">HXT-9</strain>
    </source>
</reference>
<dbReference type="GO" id="GO:0009082">
    <property type="term" value="P:branched-chain amino acid biosynthetic process"/>
    <property type="evidence" value="ECO:0007669"/>
    <property type="project" value="UniProtKB-KW"/>
</dbReference>
<keyword evidence="15" id="KW-1185">Reference proteome</keyword>
<evidence type="ECO:0000256" key="6">
    <source>
        <dbReference type="ARBA" id="ARBA00009320"/>
    </source>
</evidence>
<dbReference type="AlphaFoldDB" id="A0A6N6VKA1"/>
<comment type="pathway">
    <text evidence="5">Amino-acid biosynthesis; L-leucine biosynthesis; L-leucine from 3-methyl-2-oxobutanoate: step 4/4.</text>
</comment>
<accession>A0A6N6VKA1</accession>
<gene>
    <name evidence="14" type="ORF">F2P47_13090</name>
</gene>
<evidence type="ECO:0000256" key="4">
    <source>
        <dbReference type="ARBA" id="ARBA00004931"/>
    </source>
</evidence>
<evidence type="ECO:0000256" key="3">
    <source>
        <dbReference type="ARBA" id="ARBA00004824"/>
    </source>
</evidence>
<evidence type="ECO:0000256" key="1">
    <source>
        <dbReference type="ARBA" id="ARBA00001933"/>
    </source>
</evidence>
<keyword evidence="10" id="KW-0028">Amino-acid biosynthesis</keyword>
<comment type="catalytic activity">
    <reaction evidence="13">
        <text>L-leucine + 2-oxoglutarate = 4-methyl-2-oxopentanoate + L-glutamate</text>
        <dbReference type="Rhea" id="RHEA:18321"/>
        <dbReference type="ChEBI" id="CHEBI:16810"/>
        <dbReference type="ChEBI" id="CHEBI:17865"/>
        <dbReference type="ChEBI" id="CHEBI:29985"/>
        <dbReference type="ChEBI" id="CHEBI:57427"/>
        <dbReference type="EC" id="2.6.1.42"/>
    </reaction>
</comment>
<evidence type="ECO:0000256" key="8">
    <source>
        <dbReference type="ARBA" id="ARBA00014472"/>
    </source>
</evidence>
<keyword evidence="10" id="KW-0100">Branched-chain amino acid biosynthesis</keyword>
<dbReference type="InterPro" id="IPR043131">
    <property type="entry name" value="BCAT-like_N"/>
</dbReference>
<dbReference type="PANTHER" id="PTHR42743">
    <property type="entry name" value="AMINO-ACID AMINOTRANSFERASE"/>
    <property type="match status" value="1"/>
</dbReference>
<dbReference type="EC" id="2.6.1.42" evidence="7"/>
<comment type="pathway">
    <text evidence="3">Amino-acid biosynthesis; L-isoleucine biosynthesis; L-isoleucine from 2-oxobutanoate: step 4/4.</text>
</comment>
<name>A0A6N6VKA1_9HYPH</name>
<keyword evidence="9" id="KW-0663">Pyridoxal phosphate</keyword>
<comment type="pathway">
    <text evidence="4">Amino-acid biosynthesis; L-valine biosynthesis; L-valine from pyruvate: step 4/4.</text>
</comment>
<protein>
    <recommendedName>
        <fullName evidence="8">Probable branched-chain-amino-acid aminotransferase</fullName>
        <ecNumber evidence="7">2.6.1.42</ecNumber>
    </recommendedName>
</protein>
<comment type="cofactor">
    <cofactor evidence="1">
        <name>pyridoxal 5'-phosphate</name>
        <dbReference type="ChEBI" id="CHEBI:597326"/>
    </cofactor>
</comment>
<dbReference type="InterPro" id="IPR050571">
    <property type="entry name" value="Class-IV_PLP-Dep_Aminotrnsfr"/>
</dbReference>
<evidence type="ECO:0000313" key="15">
    <source>
        <dbReference type="Proteomes" id="UP000468901"/>
    </source>
</evidence>
<proteinExistence type="inferred from homology"/>
<dbReference type="GO" id="GO:0004084">
    <property type="term" value="F:branched-chain-amino-acid transaminase activity"/>
    <property type="evidence" value="ECO:0007669"/>
    <property type="project" value="UniProtKB-EC"/>
</dbReference>
<dbReference type="Gene3D" id="3.20.10.10">
    <property type="entry name" value="D-amino Acid Aminotransferase, subunit A, domain 2"/>
    <property type="match status" value="1"/>
</dbReference>
<evidence type="ECO:0000256" key="2">
    <source>
        <dbReference type="ARBA" id="ARBA00003109"/>
    </source>
</evidence>
<comment type="catalytic activity">
    <reaction evidence="12">
        <text>L-isoleucine + 2-oxoglutarate = (S)-3-methyl-2-oxopentanoate + L-glutamate</text>
        <dbReference type="Rhea" id="RHEA:24801"/>
        <dbReference type="ChEBI" id="CHEBI:16810"/>
        <dbReference type="ChEBI" id="CHEBI:29985"/>
        <dbReference type="ChEBI" id="CHEBI:35146"/>
        <dbReference type="ChEBI" id="CHEBI:58045"/>
        <dbReference type="EC" id="2.6.1.42"/>
    </reaction>
</comment>
<evidence type="ECO:0000256" key="5">
    <source>
        <dbReference type="ARBA" id="ARBA00005072"/>
    </source>
</evidence>
<comment type="function">
    <text evidence="2">Acts on leucine, isoleucine and valine.</text>
</comment>
<dbReference type="FunFam" id="3.20.10.10:FF:000002">
    <property type="entry name" value="D-alanine aminotransferase"/>
    <property type="match status" value="1"/>
</dbReference>
<dbReference type="CDD" id="cd01558">
    <property type="entry name" value="D-AAT_like"/>
    <property type="match status" value="1"/>
</dbReference>
<evidence type="ECO:0000313" key="14">
    <source>
        <dbReference type="EMBL" id="KAB7739360.1"/>
    </source>
</evidence>
<comment type="similarity">
    <text evidence="6">Belongs to the class-IV pyridoxal-phosphate-dependent aminotransferase family.</text>
</comment>
<dbReference type="RefSeq" id="WP_152216816.1">
    <property type="nucleotide sequence ID" value="NZ_WESC01000011.1"/>
</dbReference>
<dbReference type="SUPFAM" id="SSF56752">
    <property type="entry name" value="D-aminoacid aminotransferase-like PLP-dependent enzymes"/>
    <property type="match status" value="1"/>
</dbReference>
<dbReference type="InterPro" id="IPR036038">
    <property type="entry name" value="Aminotransferase-like"/>
</dbReference>
<evidence type="ECO:0000256" key="13">
    <source>
        <dbReference type="ARBA" id="ARBA00049229"/>
    </source>
</evidence>
<dbReference type="Pfam" id="PF01063">
    <property type="entry name" value="Aminotran_4"/>
    <property type="match status" value="1"/>
</dbReference>
<organism evidence="14 15">
    <name type="scientific">Parvibaculum sedimenti</name>
    <dbReference type="NCBI Taxonomy" id="2608632"/>
    <lineage>
        <taxon>Bacteria</taxon>
        <taxon>Pseudomonadati</taxon>
        <taxon>Pseudomonadota</taxon>
        <taxon>Alphaproteobacteria</taxon>
        <taxon>Hyphomicrobiales</taxon>
        <taxon>Parvibaculaceae</taxon>
        <taxon>Parvibaculum</taxon>
    </lineage>
</organism>
<evidence type="ECO:0000256" key="7">
    <source>
        <dbReference type="ARBA" id="ARBA00013053"/>
    </source>
</evidence>
<dbReference type="InterPro" id="IPR043132">
    <property type="entry name" value="BCAT-like_C"/>
</dbReference>
<dbReference type="EMBL" id="WESC01000011">
    <property type="protein sequence ID" value="KAB7739360.1"/>
    <property type="molecule type" value="Genomic_DNA"/>
</dbReference>
<evidence type="ECO:0000256" key="9">
    <source>
        <dbReference type="ARBA" id="ARBA00022898"/>
    </source>
</evidence>